<keyword evidence="4" id="KW-1185">Reference proteome</keyword>
<dbReference type="InterPro" id="IPR043472">
    <property type="entry name" value="Macro_dom-like"/>
</dbReference>
<reference evidence="3 4" key="1">
    <citation type="submission" date="2024-02" db="EMBL/GenBank/DDBJ databases">
        <title>De novo assembly and annotation of 12 fungi associated with fruit tree decline syndrome in Ontario, Canada.</title>
        <authorList>
            <person name="Sulman M."/>
            <person name="Ellouze W."/>
            <person name="Ilyukhin E."/>
        </authorList>
    </citation>
    <scope>NUCLEOTIDE SEQUENCE [LARGE SCALE GENOMIC DNA]</scope>
    <source>
        <strain evidence="3 4">M11/M66-122</strain>
    </source>
</reference>
<evidence type="ECO:0000259" key="2">
    <source>
        <dbReference type="Pfam" id="PF10021"/>
    </source>
</evidence>
<name>A0AAN9YT97_9PEZI</name>
<sequence>MSRTPRHANRKATLTEVARETQTVLPGILQQLPHLHARRSQVYSPDDLPALDVSSRAMRFELVSSPPPPPSASPSHRPRTYGTRIKVLNLDSLDAAIMMADSLGAQQPQQPSTSTAATTTTTTTTDISQRVAVMNLASDVRPGGGWLTGAVAQEEALCYRSSLAMSLRRRYYPLAPLAVIYTRDVLVIRSSMTEGHRLLLSPSPTPTTATATATATATTSTTTTPTNTNTTTTTAASLPVVSVVSVAAIKKPALRTVTASALGSGSGDREERAVYRDAADRDLTKEKMRQALRAAARGGHELLVLAALGCGVFRNPPAEVARCWLEVLDGEAEFAGGRWFREIWFAVLDRRAEAGGNFDVFERVLGDREVGKVVV</sequence>
<comment type="caution">
    <text evidence="3">The sequence shown here is derived from an EMBL/GenBank/DDBJ whole genome shotgun (WGS) entry which is preliminary data.</text>
</comment>
<evidence type="ECO:0000313" key="4">
    <source>
        <dbReference type="Proteomes" id="UP001320420"/>
    </source>
</evidence>
<feature type="region of interest" description="Disordered" evidence="1">
    <location>
        <begin position="104"/>
        <end position="123"/>
    </location>
</feature>
<feature type="domain" description="Microbial-type PARG catalytic" evidence="2">
    <location>
        <begin position="74"/>
        <end position="189"/>
    </location>
</feature>
<dbReference type="Pfam" id="PF10021">
    <property type="entry name" value="PARG_cat_microb"/>
    <property type="match status" value="1"/>
</dbReference>
<dbReference type="PANTHER" id="PTHR35596:SF1">
    <property type="entry name" value="MICROBIAL-TYPE PARG CATALYTIC DOMAIN-CONTAINING PROTEIN"/>
    <property type="match status" value="1"/>
</dbReference>
<evidence type="ECO:0000256" key="1">
    <source>
        <dbReference type="SAM" id="MobiDB-lite"/>
    </source>
</evidence>
<feature type="compositionally biased region" description="Low complexity" evidence="1">
    <location>
        <begin position="106"/>
        <end position="123"/>
    </location>
</feature>
<feature type="region of interest" description="Disordered" evidence="1">
    <location>
        <begin position="198"/>
        <end position="231"/>
    </location>
</feature>
<dbReference type="PANTHER" id="PTHR35596">
    <property type="entry name" value="DUF2263 DOMAIN-CONTAINING PROTEIN"/>
    <property type="match status" value="1"/>
</dbReference>
<dbReference type="Gene3D" id="3.40.220.10">
    <property type="entry name" value="Leucine Aminopeptidase, subunit E, domain 1"/>
    <property type="match status" value="1"/>
</dbReference>
<evidence type="ECO:0000313" key="3">
    <source>
        <dbReference type="EMBL" id="KAK7756381.1"/>
    </source>
</evidence>
<proteinExistence type="predicted"/>
<dbReference type="SUPFAM" id="SSF52949">
    <property type="entry name" value="Macro domain-like"/>
    <property type="match status" value="1"/>
</dbReference>
<dbReference type="InterPro" id="IPR019261">
    <property type="entry name" value="PARG_cat_microbial"/>
</dbReference>
<dbReference type="EMBL" id="JAKJXP020000007">
    <property type="protein sequence ID" value="KAK7756381.1"/>
    <property type="molecule type" value="Genomic_DNA"/>
</dbReference>
<dbReference type="AlphaFoldDB" id="A0AAN9YT97"/>
<accession>A0AAN9YT97</accession>
<protein>
    <recommendedName>
        <fullName evidence="2">Microbial-type PARG catalytic domain-containing protein</fullName>
    </recommendedName>
</protein>
<dbReference type="Proteomes" id="UP001320420">
    <property type="component" value="Unassembled WGS sequence"/>
</dbReference>
<feature type="compositionally biased region" description="Low complexity" evidence="1">
    <location>
        <begin position="200"/>
        <end position="231"/>
    </location>
</feature>
<gene>
    <name evidence="3" type="ORF">SLS62_001607</name>
</gene>
<organism evidence="3 4">
    <name type="scientific">Diatrype stigma</name>
    <dbReference type="NCBI Taxonomy" id="117547"/>
    <lineage>
        <taxon>Eukaryota</taxon>
        <taxon>Fungi</taxon>
        <taxon>Dikarya</taxon>
        <taxon>Ascomycota</taxon>
        <taxon>Pezizomycotina</taxon>
        <taxon>Sordariomycetes</taxon>
        <taxon>Xylariomycetidae</taxon>
        <taxon>Xylariales</taxon>
        <taxon>Diatrypaceae</taxon>
        <taxon>Diatrype</taxon>
    </lineage>
</organism>